<dbReference type="InterPro" id="IPR001173">
    <property type="entry name" value="Glyco_trans_2-like"/>
</dbReference>
<evidence type="ECO:0000313" key="4">
    <source>
        <dbReference type="EMBL" id="CUP94897.1"/>
    </source>
</evidence>
<dbReference type="RefSeq" id="WP_172685120.1">
    <property type="nucleotide sequence ID" value="NZ_CZBI01000003.1"/>
</dbReference>
<dbReference type="Gene3D" id="3.90.550.10">
    <property type="entry name" value="Spore Coat Polysaccharide Biosynthesis Protein SpsA, Chain A"/>
    <property type="match status" value="1"/>
</dbReference>
<evidence type="ECO:0000256" key="1">
    <source>
        <dbReference type="ARBA" id="ARBA00022676"/>
    </source>
</evidence>
<dbReference type="InterPro" id="IPR029044">
    <property type="entry name" value="Nucleotide-diphossugar_trans"/>
</dbReference>
<proteinExistence type="predicted"/>
<evidence type="ECO:0000256" key="2">
    <source>
        <dbReference type="ARBA" id="ARBA00022679"/>
    </source>
</evidence>
<dbReference type="Pfam" id="PF00535">
    <property type="entry name" value="Glycos_transf_2"/>
    <property type="match status" value="1"/>
</dbReference>
<dbReference type="PANTHER" id="PTHR22916">
    <property type="entry name" value="GLYCOSYLTRANSFERASE"/>
    <property type="match status" value="1"/>
</dbReference>
<feature type="domain" description="Glycosyltransferase 2-like" evidence="3">
    <location>
        <begin position="12"/>
        <end position="130"/>
    </location>
</feature>
<protein>
    <submittedName>
        <fullName evidence="4">Glycosyltransferases involved in cell wall biogenesis</fullName>
    </submittedName>
</protein>
<gene>
    <name evidence="4" type="primary">kfoC_2</name>
    <name evidence="4" type="ORF">ERS852557_02203</name>
</gene>
<dbReference type="SUPFAM" id="SSF53448">
    <property type="entry name" value="Nucleotide-diphospho-sugar transferases"/>
    <property type="match status" value="1"/>
</dbReference>
<dbReference type="EMBL" id="CZBI01000003">
    <property type="protein sequence ID" value="CUP94897.1"/>
    <property type="molecule type" value="Genomic_DNA"/>
</dbReference>
<accession>A0A174SG28</accession>
<evidence type="ECO:0000313" key="5">
    <source>
        <dbReference type="Proteomes" id="UP000095541"/>
    </source>
</evidence>
<sequence length="315" mass="36233">MNQQLSSFPLVSVVIPVYNGEKYISGCIDSILCQSFSLFEAIFVDDGSVDNSFRILTERASLDQRMKVIRQENMGVTNARRNGVKHAGGKYVCFVDCDDRLLPDTLDVLFNKALLSDADIVCGNSSYANRIKTDHFQTSLGYVAALLEQKVDLVVWAKLFRISVLTDDVFDIPSHIKFAEDYIMNIKIAFHVKKVYFIHDMIYQYSEYNEGSVTSTFQLTPIYVQEVCGYVLDEVYRAKAEDTLQKSVLLFLKYMIWMMVHQNVLDMGNDWINKTIREITPVLSFREKIYLKVKGSPVFPVLKKVKSWANRFLNR</sequence>
<organism evidence="4 5">
    <name type="scientific">Bacteroides thetaiotaomicron</name>
    <dbReference type="NCBI Taxonomy" id="818"/>
    <lineage>
        <taxon>Bacteria</taxon>
        <taxon>Pseudomonadati</taxon>
        <taxon>Bacteroidota</taxon>
        <taxon>Bacteroidia</taxon>
        <taxon>Bacteroidales</taxon>
        <taxon>Bacteroidaceae</taxon>
        <taxon>Bacteroides</taxon>
    </lineage>
</organism>
<dbReference type="PANTHER" id="PTHR22916:SF51">
    <property type="entry name" value="GLYCOSYLTRANSFERASE EPSH-RELATED"/>
    <property type="match status" value="1"/>
</dbReference>
<dbReference type="Proteomes" id="UP000095541">
    <property type="component" value="Unassembled WGS sequence"/>
</dbReference>
<keyword evidence="2 4" id="KW-0808">Transferase</keyword>
<name>A0A174SG28_BACT4</name>
<evidence type="ECO:0000259" key="3">
    <source>
        <dbReference type="Pfam" id="PF00535"/>
    </source>
</evidence>
<dbReference type="GO" id="GO:0016758">
    <property type="term" value="F:hexosyltransferase activity"/>
    <property type="evidence" value="ECO:0007669"/>
    <property type="project" value="UniProtKB-ARBA"/>
</dbReference>
<reference evidence="4 5" key="1">
    <citation type="submission" date="2015-09" db="EMBL/GenBank/DDBJ databases">
        <authorList>
            <consortium name="Pathogen Informatics"/>
        </authorList>
    </citation>
    <scope>NUCLEOTIDE SEQUENCE [LARGE SCALE GENOMIC DNA]</scope>
    <source>
        <strain evidence="4 5">2789STDY5834945</strain>
    </source>
</reference>
<dbReference type="CDD" id="cd00761">
    <property type="entry name" value="Glyco_tranf_GTA_type"/>
    <property type="match status" value="1"/>
</dbReference>
<keyword evidence="1" id="KW-0328">Glycosyltransferase</keyword>
<dbReference type="AlphaFoldDB" id="A0A174SG28"/>